<evidence type="ECO:0000313" key="3">
    <source>
        <dbReference type="Proteomes" id="UP000249645"/>
    </source>
</evidence>
<feature type="domain" description="Di-haem cytochrome c peroxidase" evidence="1">
    <location>
        <begin position="50"/>
        <end position="77"/>
    </location>
</feature>
<keyword evidence="2" id="KW-0575">Peroxidase</keyword>
<name>A0A2W5GBL2_9SPHI</name>
<dbReference type="InterPro" id="IPR036909">
    <property type="entry name" value="Cyt_c-like_dom_sf"/>
</dbReference>
<protein>
    <submittedName>
        <fullName evidence="2">Cytochrome-c peroxidase</fullName>
    </submittedName>
</protein>
<keyword evidence="2" id="KW-0560">Oxidoreductase</keyword>
<dbReference type="GO" id="GO:0009055">
    <property type="term" value="F:electron transfer activity"/>
    <property type="evidence" value="ECO:0007669"/>
    <property type="project" value="InterPro"/>
</dbReference>
<accession>A0A2W5GBL2</accession>
<dbReference type="EMBL" id="QFOI01000399">
    <property type="protein sequence ID" value="PZP42936.1"/>
    <property type="molecule type" value="Genomic_DNA"/>
</dbReference>
<reference evidence="2 3" key="1">
    <citation type="submission" date="2017-11" db="EMBL/GenBank/DDBJ databases">
        <title>Infants hospitalized years apart are colonized by the same room-sourced microbial strains.</title>
        <authorList>
            <person name="Brooks B."/>
            <person name="Olm M.R."/>
            <person name="Firek B.A."/>
            <person name="Baker R."/>
            <person name="Thomas B.C."/>
            <person name="Morowitz M.J."/>
            <person name="Banfield J.F."/>
        </authorList>
    </citation>
    <scope>NUCLEOTIDE SEQUENCE [LARGE SCALE GENOMIC DNA]</scope>
    <source>
        <strain evidence="2">S2_009_000_R2_76</strain>
    </source>
</reference>
<comment type="caution">
    <text evidence="2">The sequence shown here is derived from an EMBL/GenBank/DDBJ whole genome shotgun (WGS) entry which is preliminary data.</text>
</comment>
<evidence type="ECO:0000313" key="2">
    <source>
        <dbReference type="EMBL" id="PZP42936.1"/>
    </source>
</evidence>
<proteinExistence type="predicted"/>
<dbReference type="GO" id="GO:0020037">
    <property type="term" value="F:heme binding"/>
    <property type="evidence" value="ECO:0007669"/>
    <property type="project" value="InterPro"/>
</dbReference>
<dbReference type="AlphaFoldDB" id="A0A2W5GBL2"/>
<dbReference type="Pfam" id="PF03150">
    <property type="entry name" value="CCP_MauG"/>
    <property type="match status" value="1"/>
</dbReference>
<dbReference type="Proteomes" id="UP000249645">
    <property type="component" value="Unassembled WGS sequence"/>
</dbReference>
<dbReference type="GO" id="GO:0004601">
    <property type="term" value="F:peroxidase activity"/>
    <property type="evidence" value="ECO:0007669"/>
    <property type="project" value="UniProtKB-KW"/>
</dbReference>
<evidence type="ECO:0000259" key="1">
    <source>
        <dbReference type="Pfam" id="PF03150"/>
    </source>
</evidence>
<gene>
    <name evidence="2" type="ORF">DI598_16325</name>
</gene>
<dbReference type="SUPFAM" id="SSF46626">
    <property type="entry name" value="Cytochrome c"/>
    <property type="match status" value="1"/>
</dbReference>
<dbReference type="InterPro" id="IPR004852">
    <property type="entry name" value="Di-haem_cyt_c_peroxidsae"/>
</dbReference>
<dbReference type="Gene3D" id="1.10.760.10">
    <property type="entry name" value="Cytochrome c-like domain"/>
    <property type="match status" value="1"/>
</dbReference>
<sequence>MKLRFAILSLFTFILIGSSFVGGNGNLFIVPSNFPTPLYDFKSNPVTEDGFVLGRHLFYDPILSRDSSVACDNCHQPFA</sequence>
<feature type="non-terminal residue" evidence="2">
    <location>
        <position position="79"/>
    </location>
</feature>
<organism evidence="2 3">
    <name type="scientific">Pseudopedobacter saltans</name>
    <dbReference type="NCBI Taxonomy" id="151895"/>
    <lineage>
        <taxon>Bacteria</taxon>
        <taxon>Pseudomonadati</taxon>
        <taxon>Bacteroidota</taxon>
        <taxon>Sphingobacteriia</taxon>
        <taxon>Sphingobacteriales</taxon>
        <taxon>Sphingobacteriaceae</taxon>
        <taxon>Pseudopedobacter</taxon>
    </lineage>
</organism>